<dbReference type="InterPro" id="IPR011249">
    <property type="entry name" value="Metalloenz_LuxS/M16"/>
</dbReference>
<dbReference type="AlphaFoldDB" id="A0A7R7VWG7"/>
<protein>
    <recommendedName>
        <fullName evidence="6">Zinc metalloprotease</fullName>
    </recommendedName>
</protein>
<dbReference type="EMBL" id="AP024422">
    <property type="protein sequence ID" value="BCR92037.1"/>
    <property type="molecule type" value="Genomic_DNA"/>
</dbReference>
<keyword evidence="5" id="KW-1185">Reference proteome</keyword>
<dbReference type="SUPFAM" id="SSF63411">
    <property type="entry name" value="LuxS/MPP-like metallohydrolase"/>
    <property type="match status" value="4"/>
</dbReference>
<organism evidence="4 5">
    <name type="scientific">Aspergillus chevalieri</name>
    <name type="common">Eurotium chevalieri</name>
    <dbReference type="NCBI Taxonomy" id="182096"/>
    <lineage>
        <taxon>Eukaryota</taxon>
        <taxon>Fungi</taxon>
        <taxon>Dikarya</taxon>
        <taxon>Ascomycota</taxon>
        <taxon>Pezizomycotina</taxon>
        <taxon>Eurotiomycetes</taxon>
        <taxon>Eurotiomycetidae</taxon>
        <taxon>Eurotiales</taxon>
        <taxon>Aspergillaceae</taxon>
        <taxon>Aspergillus</taxon>
        <taxon>Aspergillus subgen. Aspergillus</taxon>
    </lineage>
</organism>
<accession>A0A7R7VWG7</accession>
<dbReference type="PANTHER" id="PTHR43016:SF16">
    <property type="entry name" value="METALLOPROTEASE, PUTATIVE (AFU_ORTHOLOGUE AFUA_4G07610)-RELATED"/>
    <property type="match status" value="1"/>
</dbReference>
<feature type="domain" description="Peptidase M16 C-terminal" evidence="3">
    <location>
        <begin position="257"/>
        <end position="442"/>
    </location>
</feature>
<evidence type="ECO:0008006" key="6">
    <source>
        <dbReference type="Google" id="ProtNLM"/>
    </source>
</evidence>
<dbReference type="InterPro" id="IPR007863">
    <property type="entry name" value="Peptidase_M16_C"/>
</dbReference>
<reference evidence="4" key="2">
    <citation type="submission" date="2021-02" db="EMBL/GenBank/DDBJ databases">
        <title>Aspergillus chevalieri M1 genome sequence.</title>
        <authorList>
            <person name="Kadooka C."/>
            <person name="Mori K."/>
            <person name="Futagami T."/>
        </authorList>
    </citation>
    <scope>NUCLEOTIDE SEQUENCE</scope>
    <source>
        <strain evidence="4">M1</strain>
    </source>
</reference>
<feature type="compositionally biased region" description="Basic and acidic residues" evidence="1">
    <location>
        <begin position="1064"/>
        <end position="1078"/>
    </location>
</feature>
<proteinExistence type="predicted"/>
<reference evidence="4" key="1">
    <citation type="submission" date="2021-01" db="EMBL/GenBank/DDBJ databases">
        <authorList>
            <consortium name="Aspergillus chevalieri M1 genome sequencing consortium"/>
            <person name="Kazuki M."/>
            <person name="Futagami T."/>
        </authorList>
    </citation>
    <scope>NUCLEOTIDE SEQUENCE</scope>
    <source>
        <strain evidence="4">M1</strain>
    </source>
</reference>
<dbReference type="InterPro" id="IPR011765">
    <property type="entry name" value="Pept_M16_N"/>
</dbReference>
<dbReference type="RefSeq" id="XP_043140559.1">
    <property type="nucleotide sequence ID" value="XM_043283261.1"/>
</dbReference>
<dbReference type="Proteomes" id="UP000637239">
    <property type="component" value="Chromosome 7"/>
</dbReference>
<dbReference type="FunFam" id="3.30.830.10:FF:000031">
    <property type="entry name" value="Putative zinc metalloprotease"/>
    <property type="match status" value="1"/>
</dbReference>
<feature type="region of interest" description="Disordered" evidence="1">
    <location>
        <begin position="1061"/>
        <end position="1105"/>
    </location>
</feature>
<dbReference type="FunFam" id="3.30.830.10:FF:000036">
    <property type="entry name" value="Putative zinc metalloprotease"/>
    <property type="match status" value="1"/>
</dbReference>
<gene>
    <name evidence="4" type="ORF">ACHE_70880A</name>
</gene>
<dbReference type="Pfam" id="PF05193">
    <property type="entry name" value="Peptidase_M16_C"/>
    <property type="match status" value="1"/>
</dbReference>
<dbReference type="GeneID" id="66986395"/>
<feature type="compositionally biased region" description="Acidic residues" evidence="1">
    <location>
        <begin position="1079"/>
        <end position="1105"/>
    </location>
</feature>
<dbReference type="PANTHER" id="PTHR43016">
    <property type="entry name" value="PRESEQUENCE PROTEASE"/>
    <property type="match status" value="1"/>
</dbReference>
<evidence type="ECO:0000259" key="2">
    <source>
        <dbReference type="Pfam" id="PF00675"/>
    </source>
</evidence>
<dbReference type="Gene3D" id="3.30.830.10">
    <property type="entry name" value="Metalloenzyme, LuxS/M16 peptidase-like"/>
    <property type="match status" value="4"/>
</dbReference>
<sequence>MIARIRELQEHKNVKQPVVVLCYTLRGLSRARSQYTPSVLRRKFPSPFPKTDLPFPRSITNMSSTQSHFKLLQKFKPDYSPNEFVQYESQRTGMRVVVIDQKGPKVSGYFVLATEILDDSGAPHTLEHLCFMGSRNYRYKGFLDKLATRVYSNTNAWTATDHTAYTLDTAGWEGFARILPVYLEHVIAPTLTDEGCYTEVHHIDATGNDAGVVYSEMQGVQNNSAELMDLTARRLIYPPDVGFRYETGGMMEQLRVLTAERIRAFHREMYQPRNLCLIITGEVDHENMLETLDKFEDTILDVIPSPDSPFKRPWVDSKQAPALEKSVTKTVEFPEEDESFGEIEIRFLGPDTTDPIQSGALNVSLLYLAGSSASILENILVEKEQVASAVYYSTEERPNIEIQFQLTSVETDKLEHVERRFFEVLKDAMEKPIDMKYLQECIDRQQKIWKFSTESSASALAEYVISDFLYGKRDGSTLLDVASMREYEELEKWPEHQWRDFIKKWISDAPHITVLGVPSMKMSDTLKKEEEARVAEQKKQLGEKGLKELADKLEKAKAENDKEIPKEMLEKFEIPGVESIHFVETTTARSGSALKAGRPDHKVQKIVDADGSDAPLFIHFEHIPSNFVQMSLLISAQSVPVQLRPLLSVYTEAFFNIPIQRDGKTISFEQVVVELERDTVGYNMEGARAFGNSEMLRISFQVEMEKYNTAIAWLQELSWNTIFDVERLRAITSRLLADVPDAKRSGDDMLAAVHVMVHYAPESIVRARSTLVKARYLRRIKKQLAEQPEAVVARMEEIRNALFQSSNIRVLVIADLEKLPNPVSSWKPFAERLGAPAPLKPITARRPLMSEVGQNLGGKSYVVPMPTIDSSFAYASARGLDSYDDPRLPPLLVAIAYMNAVEGPLWVAVRGKGLAYGTNFAYNIDTGFVNFDVYRSPNAHKAFESSKQIVEDHLSGVIPFDPLMLEGAISSIVVSFANEQATIANAAQGSFIRQVMRELPSDYKERVLRQVRATSVEDVKKALTGIILPLFEPSTANIVITCATVMEENIQKGLQASGFTPEVRPLRDFEDDYGLKPEGEEEESDEDDEDYETGSEEDSEESEEE</sequence>
<dbReference type="Pfam" id="PF00675">
    <property type="entry name" value="Peptidase_M16"/>
    <property type="match status" value="1"/>
</dbReference>
<evidence type="ECO:0000313" key="4">
    <source>
        <dbReference type="EMBL" id="BCR92037.1"/>
    </source>
</evidence>
<dbReference type="FunFam" id="3.30.830.10:FF:000042">
    <property type="entry name" value="Zinc metalloprotease, putative"/>
    <property type="match status" value="1"/>
</dbReference>
<feature type="domain" description="Peptidase M16 N-terminal" evidence="2">
    <location>
        <begin position="119"/>
        <end position="200"/>
    </location>
</feature>
<dbReference type="GO" id="GO:0046872">
    <property type="term" value="F:metal ion binding"/>
    <property type="evidence" value="ECO:0007669"/>
    <property type="project" value="InterPro"/>
</dbReference>
<evidence type="ECO:0000256" key="1">
    <source>
        <dbReference type="SAM" id="MobiDB-lite"/>
    </source>
</evidence>
<dbReference type="FunFam" id="3.30.830.10:FF:000015">
    <property type="entry name" value="Putative zinc metalloprotease"/>
    <property type="match status" value="1"/>
</dbReference>
<dbReference type="KEGG" id="ache:ACHE_70880A"/>
<evidence type="ECO:0000313" key="5">
    <source>
        <dbReference type="Proteomes" id="UP000637239"/>
    </source>
</evidence>
<name>A0A7R7VWG7_ASPCH</name>
<evidence type="ECO:0000259" key="3">
    <source>
        <dbReference type="Pfam" id="PF05193"/>
    </source>
</evidence>